<dbReference type="EMBL" id="JACGWJ010000021">
    <property type="protein sequence ID" value="KAL0336728.1"/>
    <property type="molecule type" value="Genomic_DNA"/>
</dbReference>
<proteinExistence type="predicted"/>
<evidence type="ECO:0000313" key="2">
    <source>
        <dbReference type="EMBL" id="KAL0336728.1"/>
    </source>
</evidence>
<accession>A0AAW2N1E9</accession>
<sequence>MATKDGDNGGKGAASQKLQGDADVFRLQSADHPGMGLVSVPLDGTNYLSWITAIRLL</sequence>
<evidence type="ECO:0000259" key="1">
    <source>
        <dbReference type="Pfam" id="PF14244"/>
    </source>
</evidence>
<gene>
    <name evidence="2" type="ORF">Sradi_4884700</name>
</gene>
<name>A0AAW2N1E9_SESRA</name>
<protein>
    <recommendedName>
        <fullName evidence="1">Retrotransposon Copia-like N-terminal domain-containing protein</fullName>
    </recommendedName>
</protein>
<reference evidence="2" key="2">
    <citation type="journal article" date="2024" name="Plant">
        <title>Genomic evolution and insights into agronomic trait innovations of Sesamum species.</title>
        <authorList>
            <person name="Miao H."/>
            <person name="Wang L."/>
            <person name="Qu L."/>
            <person name="Liu H."/>
            <person name="Sun Y."/>
            <person name="Le M."/>
            <person name="Wang Q."/>
            <person name="Wei S."/>
            <person name="Zheng Y."/>
            <person name="Lin W."/>
            <person name="Duan Y."/>
            <person name="Cao H."/>
            <person name="Xiong S."/>
            <person name="Wang X."/>
            <person name="Wei L."/>
            <person name="Li C."/>
            <person name="Ma Q."/>
            <person name="Ju M."/>
            <person name="Zhao R."/>
            <person name="Li G."/>
            <person name="Mu C."/>
            <person name="Tian Q."/>
            <person name="Mei H."/>
            <person name="Zhang T."/>
            <person name="Gao T."/>
            <person name="Zhang H."/>
        </authorList>
    </citation>
    <scope>NUCLEOTIDE SEQUENCE</scope>
    <source>
        <strain evidence="2">G02</strain>
    </source>
</reference>
<comment type="caution">
    <text evidence="2">The sequence shown here is derived from an EMBL/GenBank/DDBJ whole genome shotgun (WGS) entry which is preliminary data.</text>
</comment>
<reference evidence="2" key="1">
    <citation type="submission" date="2020-06" db="EMBL/GenBank/DDBJ databases">
        <authorList>
            <person name="Li T."/>
            <person name="Hu X."/>
            <person name="Zhang T."/>
            <person name="Song X."/>
            <person name="Zhang H."/>
            <person name="Dai N."/>
            <person name="Sheng W."/>
            <person name="Hou X."/>
            <person name="Wei L."/>
        </authorList>
    </citation>
    <scope>NUCLEOTIDE SEQUENCE</scope>
    <source>
        <strain evidence="2">G02</strain>
        <tissue evidence="2">Leaf</tissue>
    </source>
</reference>
<dbReference type="AlphaFoldDB" id="A0AAW2N1E9"/>
<dbReference type="Pfam" id="PF14244">
    <property type="entry name" value="Retrotran_gag_3"/>
    <property type="match status" value="1"/>
</dbReference>
<feature type="domain" description="Retrotransposon Copia-like N-terminal" evidence="1">
    <location>
        <begin position="29"/>
        <end position="56"/>
    </location>
</feature>
<organism evidence="2">
    <name type="scientific">Sesamum radiatum</name>
    <name type="common">Black benniseed</name>
    <dbReference type="NCBI Taxonomy" id="300843"/>
    <lineage>
        <taxon>Eukaryota</taxon>
        <taxon>Viridiplantae</taxon>
        <taxon>Streptophyta</taxon>
        <taxon>Embryophyta</taxon>
        <taxon>Tracheophyta</taxon>
        <taxon>Spermatophyta</taxon>
        <taxon>Magnoliopsida</taxon>
        <taxon>eudicotyledons</taxon>
        <taxon>Gunneridae</taxon>
        <taxon>Pentapetalae</taxon>
        <taxon>asterids</taxon>
        <taxon>lamiids</taxon>
        <taxon>Lamiales</taxon>
        <taxon>Pedaliaceae</taxon>
        <taxon>Sesamum</taxon>
    </lineage>
</organism>
<dbReference type="InterPro" id="IPR029472">
    <property type="entry name" value="Copia-like_N"/>
</dbReference>